<proteinExistence type="predicted"/>
<dbReference type="Proteomes" id="UP000694421">
    <property type="component" value="Unplaced"/>
</dbReference>
<reference evidence="2" key="2">
    <citation type="submission" date="2025-09" db="UniProtKB">
        <authorList>
            <consortium name="Ensembl"/>
        </authorList>
    </citation>
    <scope>IDENTIFICATION</scope>
</reference>
<evidence type="ECO:0000313" key="3">
    <source>
        <dbReference type="Proteomes" id="UP000694421"/>
    </source>
</evidence>
<feature type="domain" description="TRAF1-6 MATH" evidence="1">
    <location>
        <begin position="35"/>
        <end position="110"/>
    </location>
</feature>
<protein>
    <recommendedName>
        <fullName evidence="1">TRAF1-6 MATH domain-containing protein</fullName>
    </recommendedName>
</protein>
<dbReference type="AlphaFoldDB" id="A0A8D0DRS2"/>
<dbReference type="OMA" id="TIYIRIH"/>
<dbReference type="GeneTree" id="ENSGT00940000173002"/>
<dbReference type="Ensembl" id="ENSSMRT00000024325.1">
    <property type="protein sequence ID" value="ENSSMRP00000020763.1"/>
    <property type="gene ID" value="ENSSMRG00000016149.1"/>
</dbReference>
<reference evidence="2" key="1">
    <citation type="submission" date="2025-08" db="UniProtKB">
        <authorList>
            <consortium name="Ensembl"/>
        </authorList>
    </citation>
    <scope>IDENTIFICATION</scope>
</reference>
<sequence length="121" mass="13697">GPGWVRKLVTCTKGCPHCGWPILVQLWRLGMNGLSPYDDVLPWPFRHKVTFMLLDPTRQKSPLTETFLPDPYSVSFQQPQERLNVASGSPLFASHIEIPSYLKDDTLYLKVVVVDLAGMEI</sequence>
<dbReference type="InterPro" id="IPR008974">
    <property type="entry name" value="TRAF-like"/>
</dbReference>
<accession>A0A8D0DRS2</accession>
<dbReference type="Pfam" id="PF21355">
    <property type="entry name" value="TRAF-mep_MATH"/>
    <property type="match status" value="1"/>
</dbReference>
<dbReference type="Gene3D" id="2.60.210.10">
    <property type="entry name" value="Apoptosis, Tumor Necrosis Factor Receptor Associated Protein 2, Chain A"/>
    <property type="match status" value="1"/>
</dbReference>
<name>A0A8D0DRS2_SALMN</name>
<dbReference type="SUPFAM" id="SSF49599">
    <property type="entry name" value="TRAF domain-like"/>
    <property type="match status" value="1"/>
</dbReference>
<evidence type="ECO:0000313" key="2">
    <source>
        <dbReference type="Ensembl" id="ENSSMRP00000020763.1"/>
    </source>
</evidence>
<evidence type="ECO:0000259" key="1">
    <source>
        <dbReference type="Pfam" id="PF21355"/>
    </source>
</evidence>
<keyword evidence="3" id="KW-1185">Reference proteome</keyword>
<dbReference type="InterPro" id="IPR049342">
    <property type="entry name" value="TRAF1-6_MATH_dom"/>
</dbReference>
<organism evidence="2 3">
    <name type="scientific">Salvator merianae</name>
    <name type="common">Argentine black and white tegu</name>
    <name type="synonym">Tupinambis merianae</name>
    <dbReference type="NCBI Taxonomy" id="96440"/>
    <lineage>
        <taxon>Eukaryota</taxon>
        <taxon>Metazoa</taxon>
        <taxon>Chordata</taxon>
        <taxon>Craniata</taxon>
        <taxon>Vertebrata</taxon>
        <taxon>Euteleostomi</taxon>
        <taxon>Lepidosauria</taxon>
        <taxon>Squamata</taxon>
        <taxon>Bifurcata</taxon>
        <taxon>Unidentata</taxon>
        <taxon>Episquamata</taxon>
        <taxon>Laterata</taxon>
        <taxon>Teiioidea</taxon>
        <taxon>Teiidae</taxon>
        <taxon>Salvator</taxon>
    </lineage>
</organism>